<evidence type="ECO:0000256" key="1">
    <source>
        <dbReference type="SAM" id="MobiDB-lite"/>
    </source>
</evidence>
<reference evidence="4 5" key="1">
    <citation type="journal article" date="2021" name="Microorganisms">
        <title>Acidisoma silvae sp. nov. and Acidisomacellulosilytica sp. nov., Two Acidophilic Bacteria Isolated from Decaying Wood, Hydrolyzing Cellulose and Producing Poly-3-hydroxybutyrate.</title>
        <authorList>
            <person name="Mieszkin S."/>
            <person name="Pouder E."/>
            <person name="Uroz S."/>
            <person name="Simon-Colin C."/>
            <person name="Alain K."/>
        </authorList>
    </citation>
    <scope>NUCLEOTIDE SEQUENCE [LARGE SCALE GENOMIC DNA]</scope>
    <source>
        <strain evidence="4 5">HW T5.17</strain>
    </source>
</reference>
<dbReference type="PANTHER" id="PTHR30273:SF2">
    <property type="entry name" value="PROTEIN FECR"/>
    <property type="match status" value="1"/>
</dbReference>
<dbReference type="InterPro" id="IPR006860">
    <property type="entry name" value="FecR"/>
</dbReference>
<keyword evidence="2" id="KW-1133">Transmembrane helix</keyword>
<dbReference type="EMBL" id="JAESVA010000002">
    <property type="protein sequence ID" value="MCB8879727.1"/>
    <property type="molecule type" value="Genomic_DNA"/>
</dbReference>
<sequence>MSDSPGKAPPSNVIEGDESIRGQSSGDALTSARAAALDWLLAGAQGDAFQAWLKADPANAPAFAEVARLWHDPSFLAALHGQTRKPRRRIARPVLALAASFLVVAILGWGSLRLAGLPLHWGDDYTTRIGAQQTETLADGSLLTLDTGSAVDFGVSQSERRLTLQDGRIFIAVHHAALPFRVHVSGITVQDIGTAFSVERRDGRVTVAVRQGAVAIETPNGAVRVRAGQAVSVDHGALQPVQSIDPSMTFAWLDHRLFFQNAPLGEVVADLRRYQPGWIIIARPSLADIKVSGGYDLRRPAAAILDLAKLSGASVTQVSDRLLILH</sequence>
<evidence type="ECO:0000313" key="4">
    <source>
        <dbReference type="EMBL" id="MCB8879727.1"/>
    </source>
</evidence>
<dbReference type="Proteomes" id="UP000721844">
    <property type="component" value="Unassembled WGS sequence"/>
</dbReference>
<evidence type="ECO:0000313" key="5">
    <source>
        <dbReference type="Proteomes" id="UP000721844"/>
    </source>
</evidence>
<protein>
    <submittedName>
        <fullName evidence="4">FecR domain-containing protein</fullName>
    </submittedName>
</protein>
<evidence type="ECO:0000259" key="3">
    <source>
        <dbReference type="Pfam" id="PF04773"/>
    </source>
</evidence>
<keyword evidence="2" id="KW-0472">Membrane</keyword>
<organism evidence="4 5">
    <name type="scientific">Acidisoma cellulosilyticum</name>
    <dbReference type="NCBI Taxonomy" id="2802395"/>
    <lineage>
        <taxon>Bacteria</taxon>
        <taxon>Pseudomonadati</taxon>
        <taxon>Pseudomonadota</taxon>
        <taxon>Alphaproteobacteria</taxon>
        <taxon>Acetobacterales</taxon>
        <taxon>Acidocellaceae</taxon>
        <taxon>Acidisoma</taxon>
    </lineage>
</organism>
<dbReference type="AlphaFoldDB" id="A0A963YYW6"/>
<feature type="region of interest" description="Disordered" evidence="1">
    <location>
        <begin position="1"/>
        <end position="25"/>
    </location>
</feature>
<feature type="domain" description="FecR protein" evidence="3">
    <location>
        <begin position="123"/>
        <end position="214"/>
    </location>
</feature>
<gene>
    <name evidence="4" type="ORF">ACELLULO517_05740</name>
</gene>
<dbReference type="Pfam" id="PF04773">
    <property type="entry name" value="FecR"/>
    <property type="match status" value="1"/>
</dbReference>
<comment type="caution">
    <text evidence="4">The sequence shown here is derived from an EMBL/GenBank/DDBJ whole genome shotgun (WGS) entry which is preliminary data.</text>
</comment>
<proteinExistence type="predicted"/>
<name>A0A963YYW6_9PROT</name>
<dbReference type="Gene3D" id="3.55.50.30">
    <property type="match status" value="1"/>
</dbReference>
<accession>A0A963YYW6</accession>
<feature type="transmembrane region" description="Helical" evidence="2">
    <location>
        <begin position="94"/>
        <end position="112"/>
    </location>
</feature>
<dbReference type="PIRSF" id="PIRSF018266">
    <property type="entry name" value="FecR"/>
    <property type="match status" value="1"/>
</dbReference>
<dbReference type="InterPro" id="IPR012373">
    <property type="entry name" value="Ferrdict_sens_TM"/>
</dbReference>
<keyword evidence="2" id="KW-0812">Transmembrane</keyword>
<dbReference type="Gene3D" id="2.60.120.1440">
    <property type="match status" value="1"/>
</dbReference>
<dbReference type="PANTHER" id="PTHR30273">
    <property type="entry name" value="PERIPLASMIC SIGNAL SENSOR AND SIGMA FACTOR ACTIVATOR FECR-RELATED"/>
    <property type="match status" value="1"/>
</dbReference>
<evidence type="ECO:0000256" key="2">
    <source>
        <dbReference type="SAM" id="Phobius"/>
    </source>
</evidence>
<dbReference type="RefSeq" id="WP_227306350.1">
    <property type="nucleotide sequence ID" value="NZ_JAESVA010000002.1"/>
</dbReference>
<keyword evidence="5" id="KW-1185">Reference proteome</keyword>
<dbReference type="GO" id="GO:0016989">
    <property type="term" value="F:sigma factor antagonist activity"/>
    <property type="evidence" value="ECO:0007669"/>
    <property type="project" value="TreeGrafter"/>
</dbReference>